<dbReference type="Gene3D" id="2.40.330.10">
    <property type="entry name" value="DNA-binding pseudobarrel domain"/>
    <property type="match status" value="1"/>
</dbReference>
<keyword evidence="6" id="KW-0539">Nucleus</keyword>
<evidence type="ECO:0000313" key="8">
    <source>
        <dbReference type="EMBL" id="KAG2270814.1"/>
    </source>
</evidence>
<evidence type="ECO:0000256" key="5">
    <source>
        <dbReference type="ARBA" id="ARBA00023163"/>
    </source>
</evidence>
<evidence type="ECO:0000256" key="1">
    <source>
        <dbReference type="ARBA" id="ARBA00004123"/>
    </source>
</evidence>
<dbReference type="PANTHER" id="PTHR31674:SF31">
    <property type="entry name" value="TF-B3 DOMAIN-CONTAINING PROTEIN"/>
    <property type="match status" value="1"/>
</dbReference>
<dbReference type="InterPro" id="IPR003340">
    <property type="entry name" value="B3_DNA-bd"/>
</dbReference>
<dbReference type="InterPro" id="IPR039218">
    <property type="entry name" value="REM_fam"/>
</dbReference>
<keyword evidence="9" id="KW-1185">Reference proteome</keyword>
<dbReference type="AlphaFoldDB" id="A0A8X7QI65"/>
<evidence type="ECO:0000259" key="7">
    <source>
        <dbReference type="PROSITE" id="PS50863"/>
    </source>
</evidence>
<dbReference type="PANTHER" id="PTHR31674">
    <property type="entry name" value="B3 DOMAIN-CONTAINING PROTEIN REM-LIKE 3-RELATED"/>
    <property type="match status" value="1"/>
</dbReference>
<dbReference type="InterPro" id="IPR015300">
    <property type="entry name" value="DNA-bd_pseudobarrel_sf"/>
</dbReference>
<sequence length="160" mass="18009">MANPHEPHFLKLLLPGFHSGITIPLGFFSKHIERKTNQKTWKLRSDASDKIWEVIQEGMRLTGGLKDFATAHDLRIGDTVIFKHEGDMVFHVTPFGPSCCEIQYTDPDIKKEEADAGDADDNEITVGNIRSDGWQSSRHPTNQTLRSGHVNERVCTLVQS</sequence>
<feature type="domain" description="TF-B3" evidence="7">
    <location>
        <begin position="6"/>
        <end position="98"/>
    </location>
</feature>
<dbReference type="SUPFAM" id="SSF101936">
    <property type="entry name" value="DNA-binding pseudobarrel domain"/>
    <property type="match status" value="1"/>
</dbReference>
<keyword evidence="5" id="KW-0804">Transcription</keyword>
<dbReference type="SMART" id="SM01019">
    <property type="entry name" value="B3"/>
    <property type="match status" value="1"/>
</dbReference>
<comment type="subcellular location">
    <subcellularLocation>
        <location evidence="1">Nucleus</location>
    </subcellularLocation>
</comment>
<dbReference type="GO" id="GO:0003677">
    <property type="term" value="F:DNA binding"/>
    <property type="evidence" value="ECO:0007669"/>
    <property type="project" value="UniProtKB-KW"/>
</dbReference>
<gene>
    <name evidence="8" type="ORF">Bca52824_065369</name>
</gene>
<proteinExistence type="predicted"/>
<dbReference type="Pfam" id="PF02362">
    <property type="entry name" value="B3"/>
    <property type="match status" value="1"/>
</dbReference>
<reference evidence="8 9" key="1">
    <citation type="submission" date="2020-02" db="EMBL/GenBank/DDBJ databases">
        <authorList>
            <person name="Ma Q."/>
            <person name="Huang Y."/>
            <person name="Song X."/>
            <person name="Pei D."/>
        </authorList>
    </citation>
    <scope>NUCLEOTIDE SEQUENCE [LARGE SCALE GENOMIC DNA]</scope>
    <source>
        <strain evidence="8">Sxm20200214</strain>
        <tissue evidence="8">Leaf</tissue>
    </source>
</reference>
<dbReference type="CDD" id="cd10017">
    <property type="entry name" value="B3_DNA"/>
    <property type="match status" value="1"/>
</dbReference>
<evidence type="ECO:0000256" key="4">
    <source>
        <dbReference type="ARBA" id="ARBA00023125"/>
    </source>
</evidence>
<evidence type="ECO:0000256" key="2">
    <source>
        <dbReference type="ARBA" id="ARBA00022737"/>
    </source>
</evidence>
<evidence type="ECO:0000256" key="6">
    <source>
        <dbReference type="ARBA" id="ARBA00023242"/>
    </source>
</evidence>
<dbReference type="Proteomes" id="UP000886595">
    <property type="component" value="Unassembled WGS sequence"/>
</dbReference>
<evidence type="ECO:0000256" key="3">
    <source>
        <dbReference type="ARBA" id="ARBA00023015"/>
    </source>
</evidence>
<dbReference type="PROSITE" id="PS50863">
    <property type="entry name" value="B3"/>
    <property type="match status" value="1"/>
</dbReference>
<dbReference type="FunFam" id="2.40.330.10:FF:000009">
    <property type="entry name" value="Transcriptional factor B3 family protein"/>
    <property type="match status" value="1"/>
</dbReference>
<keyword evidence="3" id="KW-0805">Transcription regulation</keyword>
<keyword evidence="2" id="KW-0677">Repeat</keyword>
<comment type="caution">
    <text evidence="8">The sequence shown here is derived from an EMBL/GenBank/DDBJ whole genome shotgun (WGS) entry which is preliminary data.</text>
</comment>
<keyword evidence="4" id="KW-0238">DNA-binding</keyword>
<protein>
    <recommendedName>
        <fullName evidence="7">TF-B3 domain-containing protein</fullName>
    </recommendedName>
</protein>
<evidence type="ECO:0000313" key="9">
    <source>
        <dbReference type="Proteomes" id="UP000886595"/>
    </source>
</evidence>
<organism evidence="8 9">
    <name type="scientific">Brassica carinata</name>
    <name type="common">Ethiopian mustard</name>
    <name type="synonym">Abyssinian cabbage</name>
    <dbReference type="NCBI Taxonomy" id="52824"/>
    <lineage>
        <taxon>Eukaryota</taxon>
        <taxon>Viridiplantae</taxon>
        <taxon>Streptophyta</taxon>
        <taxon>Embryophyta</taxon>
        <taxon>Tracheophyta</taxon>
        <taxon>Spermatophyta</taxon>
        <taxon>Magnoliopsida</taxon>
        <taxon>eudicotyledons</taxon>
        <taxon>Gunneridae</taxon>
        <taxon>Pentapetalae</taxon>
        <taxon>rosids</taxon>
        <taxon>malvids</taxon>
        <taxon>Brassicales</taxon>
        <taxon>Brassicaceae</taxon>
        <taxon>Brassiceae</taxon>
        <taxon>Brassica</taxon>
    </lineage>
</organism>
<accession>A0A8X7QI65</accession>
<name>A0A8X7QI65_BRACI</name>
<dbReference type="EMBL" id="JAAMPC010000013">
    <property type="protein sequence ID" value="KAG2270814.1"/>
    <property type="molecule type" value="Genomic_DNA"/>
</dbReference>
<dbReference type="GO" id="GO:0005634">
    <property type="term" value="C:nucleus"/>
    <property type="evidence" value="ECO:0007669"/>
    <property type="project" value="UniProtKB-SubCell"/>
</dbReference>
<dbReference type="OrthoDB" id="1109907at2759"/>